<protein>
    <recommendedName>
        <fullName evidence="6">GB1/RHD3-type G domain-containing protein</fullName>
    </recommendedName>
</protein>
<keyword evidence="4" id="KW-1133">Transmembrane helix</keyword>
<keyword evidence="5" id="KW-0732">Signal</keyword>
<evidence type="ECO:0000313" key="7">
    <source>
        <dbReference type="EMBL" id="KAF4694172.1"/>
    </source>
</evidence>
<dbReference type="InterPro" id="IPR030386">
    <property type="entry name" value="G_GB1_RHD3_dom"/>
</dbReference>
<keyword evidence="4" id="KW-0812">Transmembrane</keyword>
<keyword evidence="1" id="KW-0547">Nucleotide-binding</keyword>
<accession>A0A7J6PDX2</accession>
<dbReference type="PANTHER" id="PTHR10751">
    <property type="entry name" value="GUANYLATE BINDING PROTEIN"/>
    <property type="match status" value="1"/>
</dbReference>
<dbReference type="InterPro" id="IPR027417">
    <property type="entry name" value="P-loop_NTPase"/>
</dbReference>
<evidence type="ECO:0000256" key="3">
    <source>
        <dbReference type="PROSITE-ProRule" id="PRU01052"/>
    </source>
</evidence>
<comment type="caution">
    <text evidence="7">The sequence shown here is derived from an EMBL/GenBank/DDBJ whole genome shotgun (WGS) entry which is preliminary data.</text>
</comment>
<evidence type="ECO:0000256" key="1">
    <source>
        <dbReference type="ARBA" id="ARBA00022741"/>
    </source>
</evidence>
<evidence type="ECO:0000256" key="2">
    <source>
        <dbReference type="ARBA" id="ARBA00023134"/>
    </source>
</evidence>
<dbReference type="Proteomes" id="UP000541610">
    <property type="component" value="Unassembled WGS sequence"/>
</dbReference>
<keyword evidence="2" id="KW-0342">GTP-binding</keyword>
<proteinExistence type="inferred from homology"/>
<evidence type="ECO:0000256" key="4">
    <source>
        <dbReference type="SAM" id="Phobius"/>
    </source>
</evidence>
<dbReference type="GO" id="GO:0005525">
    <property type="term" value="F:GTP binding"/>
    <property type="evidence" value="ECO:0007669"/>
    <property type="project" value="UniProtKB-KW"/>
</dbReference>
<dbReference type="PROSITE" id="PS51715">
    <property type="entry name" value="G_GB1_RHD3"/>
    <property type="match status" value="1"/>
</dbReference>
<reference evidence="7 8" key="1">
    <citation type="submission" date="2020-04" db="EMBL/GenBank/DDBJ databases">
        <title>Perkinsus olseni comparative genomics.</title>
        <authorList>
            <person name="Bogema D.R."/>
        </authorList>
    </citation>
    <scope>NUCLEOTIDE SEQUENCE [LARGE SCALE GENOMIC DNA]</scope>
    <source>
        <strain evidence="7">00978-12</strain>
    </source>
</reference>
<evidence type="ECO:0000256" key="5">
    <source>
        <dbReference type="SAM" id="SignalP"/>
    </source>
</evidence>
<organism evidence="7 8">
    <name type="scientific">Perkinsus olseni</name>
    <name type="common">Perkinsus atlanticus</name>
    <dbReference type="NCBI Taxonomy" id="32597"/>
    <lineage>
        <taxon>Eukaryota</taxon>
        <taxon>Sar</taxon>
        <taxon>Alveolata</taxon>
        <taxon>Perkinsozoa</taxon>
        <taxon>Perkinsea</taxon>
        <taxon>Perkinsida</taxon>
        <taxon>Perkinsidae</taxon>
        <taxon>Perkinsus</taxon>
    </lineage>
</organism>
<feature type="signal peptide" evidence="5">
    <location>
        <begin position="1"/>
        <end position="21"/>
    </location>
</feature>
<keyword evidence="4" id="KW-0472">Membrane</keyword>
<dbReference type="Gene3D" id="3.40.50.300">
    <property type="entry name" value="P-loop containing nucleotide triphosphate hydrolases"/>
    <property type="match status" value="1"/>
</dbReference>
<dbReference type="SUPFAM" id="SSF52540">
    <property type="entry name" value="P-loop containing nucleoside triphosphate hydrolases"/>
    <property type="match status" value="1"/>
</dbReference>
<feature type="chain" id="PRO_5029772229" description="GB1/RHD3-type G domain-containing protein" evidence="5">
    <location>
        <begin position="22"/>
        <end position="836"/>
    </location>
</feature>
<dbReference type="Pfam" id="PF02263">
    <property type="entry name" value="GBP"/>
    <property type="match status" value="1"/>
</dbReference>
<gene>
    <name evidence="7" type="ORF">FOZ60_008975</name>
</gene>
<name>A0A7J6PDX2_PEROL</name>
<dbReference type="GO" id="GO:0003924">
    <property type="term" value="F:GTPase activity"/>
    <property type="evidence" value="ECO:0007669"/>
    <property type="project" value="InterPro"/>
</dbReference>
<feature type="transmembrane region" description="Helical" evidence="4">
    <location>
        <begin position="814"/>
        <end position="833"/>
    </location>
</feature>
<feature type="domain" description="GB1/RHD3-type G" evidence="6">
    <location>
        <begin position="71"/>
        <end position="173"/>
    </location>
</feature>
<dbReference type="OrthoDB" id="2135133at2759"/>
<evidence type="ECO:0000313" key="8">
    <source>
        <dbReference type="Proteomes" id="UP000541610"/>
    </source>
</evidence>
<dbReference type="InterPro" id="IPR015894">
    <property type="entry name" value="Guanylate-bd_N"/>
</dbReference>
<dbReference type="AlphaFoldDB" id="A0A7J6PDX2"/>
<sequence>MSLRQLLRLLLVVSLATMTSGAAERQDGRGEAKPDKFPFFVPVQVVKPSKDHNNLQVVPESINLLRSASQRRPISVISVVGPYHSGKSFLLNSLLQKPSTFSVGPKTSPQTLGIWMCRTDLSAPDGSEIWLMDSEGFFGPQVTETYDAKIFTVATLLGSHLVYNTVKVIDQQARCWLAALSFSECVHWPPSAGVEEGGESTAEASSDIPAFLSAKSFPPLTWVVEDFVQDMAASQGGASQAMNESAIATEWLKSYLTEDSKRFDDSDDTYEESDRTYLARLFPSLTVHTLFLPATSKSQLKDLSQLSWPELTDEFRNEVTALRGELFTTVRSKELYDRSSEDDVLSSPEDGMMTAEGFASALNFIVKGIAEGYDLFETTLSEGVSPHPTGEAVTAAEFDRASRDARDKAIEFYTNLVADFGLPTRNGDLEMKMRNSQKKAHALWLEQVQNYITRIRSDLVADIEQRLFNVSLPCEPDTLEQIGKEATSTEVIRYKEILKEYEQQPPQKRLLSSDWMVGQLPKFDEDPVQELVKSADALLVRFKYENDRAISNLIRVALESSINTCDAAVDEANTKLVGDAVLQDWAKGVMAETTDSFTKKCTREYPWIASQPEFRSNKALLIQEVKDRIDTCTSRHAVRLAEHLRQEVEILMGEYRAEKRKLEMTALPADEAVLRREHTAITQDVLDRFDNDEEAVADSAAYKDFRSQLDHNMGAEWDRLRKKNIELWKVHSDDATACALEMNQKYVKESCPQGWMCLFKLWPSAHAARVKANLDECFDTKSSVKMPISMRQAVFDSWYEKELGKEAAEVRQNLMVFLFTLTLPVVWISWLSTRSR</sequence>
<evidence type="ECO:0000259" key="6">
    <source>
        <dbReference type="PROSITE" id="PS51715"/>
    </source>
</evidence>
<dbReference type="EMBL" id="JABANP010000036">
    <property type="protein sequence ID" value="KAF4694172.1"/>
    <property type="molecule type" value="Genomic_DNA"/>
</dbReference>
<comment type="similarity">
    <text evidence="3">Belongs to the TRAFAC class dynamin-like GTPase superfamily. GB1/RHD3 GTPase family.</text>
</comment>